<name>A0ACB5TIU3_AMBMO</name>
<accession>A0ACB5TIU3</accession>
<dbReference type="Proteomes" id="UP001165064">
    <property type="component" value="Unassembled WGS sequence"/>
</dbReference>
<dbReference type="EMBL" id="BSXS01007501">
    <property type="protein sequence ID" value="GME89039.1"/>
    <property type="molecule type" value="Genomic_DNA"/>
</dbReference>
<proteinExistence type="predicted"/>
<evidence type="ECO:0000313" key="1">
    <source>
        <dbReference type="EMBL" id="GME89039.1"/>
    </source>
</evidence>
<keyword evidence="2" id="KW-1185">Reference proteome</keyword>
<sequence>MSSYLNTAYNADIYQSFRPTYPESFYSKILQYHRDNNKKLLSTEKLGTLLDVGCGTGVTTIPFAKNFTNAVGTDFSPNMIKAARERVTESDNVKFQVAKAEDSDSIVPAGSIDVLTAAECVHYTDKEKFIESSLTVLKSGGTLAYWIYIRPIFKNEKINQLFQDFTFKGDSLLSDFQFFLKTVNEKILNDPRFTNVQNIIFNQNYTKMSKDYDPKVLPGNTAKVYGDYEQHKNDILDIYKTFTVPMMILSMF</sequence>
<evidence type="ECO:0000313" key="2">
    <source>
        <dbReference type="Proteomes" id="UP001165064"/>
    </source>
</evidence>
<reference evidence="1" key="1">
    <citation type="submission" date="2023-04" db="EMBL/GenBank/DDBJ databases">
        <title>Ambrosiozyma monospora NBRC 10751.</title>
        <authorList>
            <person name="Ichikawa N."/>
            <person name="Sato H."/>
            <person name="Tonouchi N."/>
        </authorList>
    </citation>
    <scope>NUCLEOTIDE SEQUENCE</scope>
    <source>
        <strain evidence="1">NBRC 10751</strain>
    </source>
</reference>
<protein>
    <submittedName>
        <fullName evidence="1">Unnamed protein product</fullName>
    </submittedName>
</protein>
<gene>
    <name evidence="1" type="ORF">Amon02_000842700</name>
</gene>
<organism evidence="1 2">
    <name type="scientific">Ambrosiozyma monospora</name>
    <name type="common">Yeast</name>
    <name type="synonym">Endomycopsis monosporus</name>
    <dbReference type="NCBI Taxonomy" id="43982"/>
    <lineage>
        <taxon>Eukaryota</taxon>
        <taxon>Fungi</taxon>
        <taxon>Dikarya</taxon>
        <taxon>Ascomycota</taxon>
        <taxon>Saccharomycotina</taxon>
        <taxon>Pichiomycetes</taxon>
        <taxon>Pichiales</taxon>
        <taxon>Pichiaceae</taxon>
        <taxon>Ambrosiozyma</taxon>
    </lineage>
</organism>
<comment type="caution">
    <text evidence="1">The sequence shown here is derived from an EMBL/GenBank/DDBJ whole genome shotgun (WGS) entry which is preliminary data.</text>
</comment>